<dbReference type="GO" id="GO:0010181">
    <property type="term" value="F:FMN binding"/>
    <property type="evidence" value="ECO:0007669"/>
    <property type="project" value="InterPro"/>
</dbReference>
<sequence length="156" mass="17003">MSENKQLLIVYHSQSGSTTRMAEAVETGARHPDIDNVEVRRLDALAAGVEDLLWADGLILGTPENFGYMSGALKHFLDQVYYPCQDKVSGMPYALFVRAGNDGSGAIKSIQRIVSGLNLKQVHEPILMCGDFDEQQLQDCEELGMLLAAGLEAGVF</sequence>
<name>A0A193LKM5_9GAMM</name>
<dbReference type="PROSITE" id="PS50902">
    <property type="entry name" value="FLAVODOXIN_LIKE"/>
    <property type="match status" value="1"/>
</dbReference>
<dbReference type="Proteomes" id="UP000092695">
    <property type="component" value="Chromosome"/>
</dbReference>
<organism evidence="5 6">
    <name type="scientific">Woeseia oceani</name>
    <dbReference type="NCBI Taxonomy" id="1548547"/>
    <lineage>
        <taxon>Bacteria</taxon>
        <taxon>Pseudomonadati</taxon>
        <taxon>Pseudomonadota</taxon>
        <taxon>Gammaproteobacteria</taxon>
        <taxon>Woeseiales</taxon>
        <taxon>Woeseiaceae</taxon>
        <taxon>Woeseia</taxon>
    </lineage>
</organism>
<dbReference type="GO" id="GO:0016491">
    <property type="term" value="F:oxidoreductase activity"/>
    <property type="evidence" value="ECO:0007669"/>
    <property type="project" value="InterPro"/>
</dbReference>
<evidence type="ECO:0000256" key="1">
    <source>
        <dbReference type="ARBA" id="ARBA00001917"/>
    </source>
</evidence>
<evidence type="ECO:0000313" key="6">
    <source>
        <dbReference type="Proteomes" id="UP000092695"/>
    </source>
</evidence>
<accession>A0A193LKM5</accession>
<dbReference type="InterPro" id="IPR001226">
    <property type="entry name" value="Flavodoxin_CS"/>
</dbReference>
<evidence type="ECO:0000313" key="5">
    <source>
        <dbReference type="EMBL" id="ANO52954.1"/>
    </source>
</evidence>
<dbReference type="Pfam" id="PF03358">
    <property type="entry name" value="FMN_red"/>
    <property type="match status" value="1"/>
</dbReference>
<dbReference type="InterPro" id="IPR005025">
    <property type="entry name" value="FMN_Rdtase-like_dom"/>
</dbReference>
<reference evidence="5 6" key="1">
    <citation type="submission" date="2016-06" db="EMBL/GenBank/DDBJ databases">
        <title>Complete genome sequence of a deep-branching marine Gamma Proteobacterium Woeseia oceani type strain XK5.</title>
        <authorList>
            <person name="Mu D."/>
            <person name="Du Z."/>
        </authorList>
    </citation>
    <scope>NUCLEOTIDE SEQUENCE [LARGE SCALE GENOMIC DNA]</scope>
    <source>
        <strain evidence="5 6">XK5</strain>
    </source>
</reference>
<gene>
    <name evidence="5" type="ORF">BA177_03040</name>
</gene>
<dbReference type="OrthoDB" id="5736081at2"/>
<dbReference type="KEGG" id="woc:BA177_03040"/>
<proteinExistence type="predicted"/>
<protein>
    <submittedName>
        <fullName evidence="5">Flavodoxin</fullName>
    </submittedName>
</protein>
<dbReference type="EMBL" id="CP016268">
    <property type="protein sequence ID" value="ANO52954.1"/>
    <property type="molecule type" value="Genomic_DNA"/>
</dbReference>
<dbReference type="InterPro" id="IPR008254">
    <property type="entry name" value="Flavodoxin/NO_synth"/>
</dbReference>
<evidence type="ECO:0000256" key="3">
    <source>
        <dbReference type="ARBA" id="ARBA00022643"/>
    </source>
</evidence>
<dbReference type="PROSITE" id="PS00201">
    <property type="entry name" value="FLAVODOXIN"/>
    <property type="match status" value="1"/>
</dbReference>
<dbReference type="Gene3D" id="3.40.50.360">
    <property type="match status" value="1"/>
</dbReference>
<dbReference type="GO" id="GO:0009055">
    <property type="term" value="F:electron transfer activity"/>
    <property type="evidence" value="ECO:0007669"/>
    <property type="project" value="InterPro"/>
</dbReference>
<comment type="cofactor">
    <cofactor evidence="1">
        <name>FMN</name>
        <dbReference type="ChEBI" id="CHEBI:58210"/>
    </cofactor>
</comment>
<keyword evidence="2" id="KW-0285">Flavoprotein</keyword>
<dbReference type="AlphaFoldDB" id="A0A193LKM5"/>
<dbReference type="SUPFAM" id="SSF52218">
    <property type="entry name" value="Flavoproteins"/>
    <property type="match status" value="1"/>
</dbReference>
<keyword evidence="3" id="KW-0288">FMN</keyword>
<dbReference type="STRING" id="1548547.BA177_03040"/>
<keyword evidence="6" id="KW-1185">Reference proteome</keyword>
<dbReference type="RefSeq" id="WP_068618814.1">
    <property type="nucleotide sequence ID" value="NZ_CP016268.1"/>
</dbReference>
<evidence type="ECO:0000259" key="4">
    <source>
        <dbReference type="PROSITE" id="PS50902"/>
    </source>
</evidence>
<feature type="domain" description="Flavodoxin-like" evidence="4">
    <location>
        <begin position="7"/>
        <end position="148"/>
    </location>
</feature>
<evidence type="ECO:0000256" key="2">
    <source>
        <dbReference type="ARBA" id="ARBA00022630"/>
    </source>
</evidence>
<dbReference type="InterPro" id="IPR029039">
    <property type="entry name" value="Flavoprotein-like_sf"/>
</dbReference>